<keyword evidence="2" id="KW-1185">Reference proteome</keyword>
<dbReference type="EMBL" id="JABSTQ010011160">
    <property type="protein sequence ID" value="KAG0414628.1"/>
    <property type="molecule type" value="Genomic_DNA"/>
</dbReference>
<evidence type="ECO:0000313" key="2">
    <source>
        <dbReference type="Proteomes" id="UP000805193"/>
    </source>
</evidence>
<dbReference type="Proteomes" id="UP000805193">
    <property type="component" value="Unassembled WGS sequence"/>
</dbReference>
<comment type="caution">
    <text evidence="1">The sequence shown here is derived from an EMBL/GenBank/DDBJ whole genome shotgun (WGS) entry which is preliminary data.</text>
</comment>
<organism evidence="1 2">
    <name type="scientific">Ixodes persulcatus</name>
    <name type="common">Taiga tick</name>
    <dbReference type="NCBI Taxonomy" id="34615"/>
    <lineage>
        <taxon>Eukaryota</taxon>
        <taxon>Metazoa</taxon>
        <taxon>Ecdysozoa</taxon>
        <taxon>Arthropoda</taxon>
        <taxon>Chelicerata</taxon>
        <taxon>Arachnida</taxon>
        <taxon>Acari</taxon>
        <taxon>Parasitiformes</taxon>
        <taxon>Ixodida</taxon>
        <taxon>Ixodoidea</taxon>
        <taxon>Ixodidae</taxon>
        <taxon>Ixodinae</taxon>
        <taxon>Ixodes</taxon>
    </lineage>
</organism>
<name>A0AC60P5B9_IXOPE</name>
<evidence type="ECO:0000313" key="1">
    <source>
        <dbReference type="EMBL" id="KAG0414628.1"/>
    </source>
</evidence>
<gene>
    <name evidence="1" type="ORF">HPB47_008202</name>
</gene>
<accession>A0AC60P5B9</accession>
<sequence length="274" mass="30648">MAWAAKARVSLISSTISRDRFFLLRNSVKVVDDDDVPEETKKTDAYWKSKKRNIAPQATCLVRPLLSRLRQRCLATSHIEYVSIDEQMIPFHGKTKMRQYVRGKPNPLGGPEAFRVFAAGYMEMHVPCGKDAEARLDGVWDRHEFKGTSWVQAQSRAPAYGSPCGGFESRPRCPQSDGGLLRSRRRVTELSVARQKIARWSKLILSPPLGRARCPSLVWHTFLKSATSSGCCIDHPSPPSLLRDVSDSGSTFGDASGPITRFEPMPSPEHLKPR</sequence>
<protein>
    <submittedName>
        <fullName evidence="1">Uncharacterized protein</fullName>
    </submittedName>
</protein>
<proteinExistence type="predicted"/>
<reference evidence="1 2" key="1">
    <citation type="journal article" date="2020" name="Cell">
        <title>Large-Scale Comparative Analyses of Tick Genomes Elucidate Their Genetic Diversity and Vector Capacities.</title>
        <authorList>
            <consortium name="Tick Genome and Microbiome Consortium (TIGMIC)"/>
            <person name="Jia N."/>
            <person name="Wang J."/>
            <person name="Shi W."/>
            <person name="Du L."/>
            <person name="Sun Y."/>
            <person name="Zhan W."/>
            <person name="Jiang J.F."/>
            <person name="Wang Q."/>
            <person name="Zhang B."/>
            <person name="Ji P."/>
            <person name="Bell-Sakyi L."/>
            <person name="Cui X.M."/>
            <person name="Yuan T.T."/>
            <person name="Jiang B.G."/>
            <person name="Yang W.F."/>
            <person name="Lam T.T."/>
            <person name="Chang Q.C."/>
            <person name="Ding S.J."/>
            <person name="Wang X.J."/>
            <person name="Zhu J.G."/>
            <person name="Ruan X.D."/>
            <person name="Zhao L."/>
            <person name="Wei J.T."/>
            <person name="Ye R.Z."/>
            <person name="Que T.C."/>
            <person name="Du C.H."/>
            <person name="Zhou Y.H."/>
            <person name="Cheng J.X."/>
            <person name="Dai P.F."/>
            <person name="Guo W.B."/>
            <person name="Han X.H."/>
            <person name="Huang E.J."/>
            <person name="Li L.F."/>
            <person name="Wei W."/>
            <person name="Gao Y.C."/>
            <person name="Liu J.Z."/>
            <person name="Shao H.Z."/>
            <person name="Wang X."/>
            <person name="Wang C.C."/>
            <person name="Yang T.C."/>
            <person name="Huo Q.B."/>
            <person name="Li W."/>
            <person name="Chen H.Y."/>
            <person name="Chen S.E."/>
            <person name="Zhou L.G."/>
            <person name="Ni X.B."/>
            <person name="Tian J.H."/>
            <person name="Sheng Y."/>
            <person name="Liu T."/>
            <person name="Pan Y.S."/>
            <person name="Xia L.Y."/>
            <person name="Li J."/>
            <person name="Zhao F."/>
            <person name="Cao W.C."/>
        </authorList>
    </citation>
    <scope>NUCLEOTIDE SEQUENCE [LARGE SCALE GENOMIC DNA]</scope>
    <source>
        <strain evidence="1">Iper-2018</strain>
    </source>
</reference>